<evidence type="ECO:0000256" key="3">
    <source>
        <dbReference type="PROSITE-ProRule" id="PRU00335"/>
    </source>
</evidence>
<dbReference type="AlphaFoldDB" id="A0A0J1ILM1"/>
<dbReference type="EMBL" id="LDPH01000006">
    <property type="protein sequence ID" value="KLV26862.1"/>
    <property type="molecule type" value="Genomic_DNA"/>
</dbReference>
<dbReference type="PANTHER" id="PTHR43479:SF22">
    <property type="entry name" value="TRANSCRIPTIONAL REGULATOR, TETR FAMILY"/>
    <property type="match status" value="1"/>
</dbReference>
<reference evidence="5 6" key="1">
    <citation type="submission" date="2015-05" db="EMBL/GenBank/DDBJ databases">
        <title>Whole genome sequence and identification of bacterial endophytes from Costus igneus.</title>
        <authorList>
            <person name="Lee Y.P."/>
            <person name="Gan H.M."/>
            <person name="Eng W."/>
            <person name="Wheatley M.S."/>
            <person name="Caraballo A."/>
            <person name="Polter S."/>
            <person name="Savka M.A."/>
            <person name="Hudson A.O."/>
        </authorList>
    </citation>
    <scope>NUCLEOTIDE SEQUENCE [LARGE SCALE GENOMIC DNA]</scope>
    <source>
        <strain evidence="5 6">RIT379</strain>
    </source>
</reference>
<feature type="domain" description="HTH tetR-type" evidence="4">
    <location>
        <begin position="1"/>
        <end position="61"/>
    </location>
</feature>
<dbReference type="PANTHER" id="PTHR43479">
    <property type="entry name" value="ACREF/ENVCD OPERON REPRESSOR-RELATED"/>
    <property type="match status" value="1"/>
</dbReference>
<dbReference type="OrthoDB" id="9812993at2"/>
<dbReference type="InterPro" id="IPR001647">
    <property type="entry name" value="HTH_TetR"/>
</dbReference>
<dbReference type="PATRIC" id="fig|1397.4.peg.4699"/>
<evidence type="ECO:0000259" key="4">
    <source>
        <dbReference type="PROSITE" id="PS50977"/>
    </source>
</evidence>
<dbReference type="InterPro" id="IPR050624">
    <property type="entry name" value="HTH-type_Tx_Regulator"/>
</dbReference>
<evidence type="ECO:0000313" key="6">
    <source>
        <dbReference type="Proteomes" id="UP000036045"/>
    </source>
</evidence>
<name>A0A0J1ILM1_NIACI</name>
<organism evidence="5 6">
    <name type="scientific">Niallia circulans</name>
    <name type="common">Bacillus circulans</name>
    <dbReference type="NCBI Taxonomy" id="1397"/>
    <lineage>
        <taxon>Bacteria</taxon>
        <taxon>Bacillati</taxon>
        <taxon>Bacillota</taxon>
        <taxon>Bacilli</taxon>
        <taxon>Bacillales</taxon>
        <taxon>Bacillaceae</taxon>
        <taxon>Niallia</taxon>
    </lineage>
</organism>
<evidence type="ECO:0000256" key="2">
    <source>
        <dbReference type="ARBA" id="ARBA00023125"/>
    </source>
</evidence>
<comment type="caution">
    <text evidence="5">The sequence shown here is derived from an EMBL/GenBank/DDBJ whole genome shotgun (WGS) entry which is preliminary data.</text>
</comment>
<feature type="DNA-binding region" description="H-T-H motif" evidence="3">
    <location>
        <begin position="24"/>
        <end position="43"/>
    </location>
</feature>
<dbReference type="Proteomes" id="UP000036045">
    <property type="component" value="Unassembled WGS sequence"/>
</dbReference>
<dbReference type="RefSeq" id="WP_047941395.1">
    <property type="nucleotide sequence ID" value="NZ_JARTLH010000013.1"/>
</dbReference>
<dbReference type="SUPFAM" id="SSF46689">
    <property type="entry name" value="Homeodomain-like"/>
    <property type="match status" value="1"/>
</dbReference>
<sequence>MTKKQLIMEKSIELFAKQGFAATSVQQITEHCGISKGAFYLSFKSKDELIMALVDYFMEQFIAKLDYAVNHVDDILYHFYYEILYTFKENSSFATLFIKEQALSFNDEFIRKFTYYDHLLEKTIEHMIGKVYDSSKQAIKYDLVFSIKGFLNTYTHIVLNHNKYIDFDLHRLAKSLVEKTDIIASYTESPYFTESIYQLLHQSVIEESATKEDLLQHIKGKMEEVDDHYVKESLSLLIEQLEEKTLNSVLLKGLLENIRHHRDCIWLSYLLFQYFQLHPSHKQ</sequence>
<protein>
    <submittedName>
        <fullName evidence="5">Transcriptional regulator</fullName>
    </submittedName>
</protein>
<evidence type="ECO:0000313" key="5">
    <source>
        <dbReference type="EMBL" id="KLV26862.1"/>
    </source>
</evidence>
<dbReference type="PROSITE" id="PS50977">
    <property type="entry name" value="HTH_TETR_2"/>
    <property type="match status" value="1"/>
</dbReference>
<keyword evidence="1" id="KW-0678">Repressor</keyword>
<gene>
    <name evidence="5" type="ORF">ABW02_07700</name>
</gene>
<keyword evidence="6" id="KW-1185">Reference proteome</keyword>
<dbReference type="InterPro" id="IPR009057">
    <property type="entry name" value="Homeodomain-like_sf"/>
</dbReference>
<accession>A0A0J1ILM1</accession>
<dbReference type="Gene3D" id="1.10.357.10">
    <property type="entry name" value="Tetracycline Repressor, domain 2"/>
    <property type="match status" value="1"/>
</dbReference>
<proteinExistence type="predicted"/>
<keyword evidence="2 3" id="KW-0238">DNA-binding</keyword>
<dbReference type="Pfam" id="PF00440">
    <property type="entry name" value="TetR_N"/>
    <property type="match status" value="1"/>
</dbReference>
<dbReference type="PRINTS" id="PR00455">
    <property type="entry name" value="HTHTETR"/>
</dbReference>
<dbReference type="GO" id="GO:0003677">
    <property type="term" value="F:DNA binding"/>
    <property type="evidence" value="ECO:0007669"/>
    <property type="project" value="UniProtKB-UniRule"/>
</dbReference>
<evidence type="ECO:0000256" key="1">
    <source>
        <dbReference type="ARBA" id="ARBA00022491"/>
    </source>
</evidence>